<feature type="transmembrane region" description="Helical" evidence="11">
    <location>
        <begin position="69"/>
        <end position="86"/>
    </location>
</feature>
<evidence type="ECO:0000256" key="9">
    <source>
        <dbReference type="ARBA" id="ARBA00023136"/>
    </source>
</evidence>
<dbReference type="AlphaFoldDB" id="A0A163SDY5"/>
<dbReference type="NCBIfam" id="TIGR00773">
    <property type="entry name" value="NhaA"/>
    <property type="match status" value="1"/>
</dbReference>
<evidence type="ECO:0000256" key="8">
    <source>
        <dbReference type="ARBA" id="ARBA00023065"/>
    </source>
</evidence>
<feature type="transmembrane region" description="Helical" evidence="11">
    <location>
        <begin position="391"/>
        <end position="410"/>
    </location>
</feature>
<feature type="transmembrane region" description="Helical" evidence="11">
    <location>
        <begin position="152"/>
        <end position="173"/>
    </location>
</feature>
<keyword evidence="2 11" id="KW-0813">Transport</keyword>
<keyword evidence="5 11" id="KW-0812">Transmembrane</keyword>
<evidence type="ECO:0000256" key="1">
    <source>
        <dbReference type="ARBA" id="ARBA00004429"/>
    </source>
</evidence>
<keyword evidence="10 11" id="KW-0739">Sodium transport</keyword>
<dbReference type="GO" id="GO:0015385">
    <property type="term" value="F:sodium:proton antiporter activity"/>
    <property type="evidence" value="ECO:0007669"/>
    <property type="project" value="UniProtKB-UniRule"/>
</dbReference>
<feature type="region of interest" description="Disordered" evidence="12">
    <location>
        <begin position="447"/>
        <end position="471"/>
    </location>
</feature>
<feature type="transmembrane region" description="Helical" evidence="11">
    <location>
        <begin position="347"/>
        <end position="371"/>
    </location>
</feature>
<keyword evidence="4 11" id="KW-1003">Cell membrane</keyword>
<proteinExistence type="inferred from homology"/>
<feature type="transmembrane region" description="Helical" evidence="11">
    <location>
        <begin position="212"/>
        <end position="231"/>
    </location>
</feature>
<dbReference type="GO" id="GO:0005886">
    <property type="term" value="C:plasma membrane"/>
    <property type="evidence" value="ECO:0007669"/>
    <property type="project" value="UniProtKB-SubCell"/>
</dbReference>
<dbReference type="InterPro" id="IPR004670">
    <property type="entry name" value="NhaA"/>
</dbReference>
<feature type="transmembrane region" description="Helical" evidence="11">
    <location>
        <begin position="179"/>
        <end position="200"/>
    </location>
</feature>
<keyword evidence="9 11" id="KW-0472">Membrane</keyword>
<comment type="similarity">
    <text evidence="11">Belongs to the NhaA Na(+)/H(+) (TC 2.A.33) antiporter family.</text>
</comment>
<accession>A0A163SDY5</accession>
<feature type="transmembrane region" description="Helical" evidence="11">
    <location>
        <begin position="422"/>
        <end position="440"/>
    </location>
</feature>
<evidence type="ECO:0000256" key="6">
    <source>
        <dbReference type="ARBA" id="ARBA00022989"/>
    </source>
</evidence>
<evidence type="ECO:0000313" key="13">
    <source>
        <dbReference type="EMBL" id="KZM36309.1"/>
    </source>
</evidence>
<dbReference type="PANTHER" id="PTHR30341:SF0">
    <property type="entry name" value="NA(+)_H(+) ANTIPORTER NHAA"/>
    <property type="match status" value="1"/>
</dbReference>
<dbReference type="STRING" id="43678.OJAG_10220"/>
<evidence type="ECO:0000256" key="2">
    <source>
        <dbReference type="ARBA" id="ARBA00022448"/>
    </source>
</evidence>
<feature type="transmembrane region" description="Helical" evidence="11">
    <location>
        <begin position="312"/>
        <end position="335"/>
    </location>
</feature>
<evidence type="ECO:0000256" key="10">
    <source>
        <dbReference type="ARBA" id="ARBA00023201"/>
    </source>
</evidence>
<comment type="caution">
    <text evidence="13">The sequence shown here is derived from an EMBL/GenBank/DDBJ whole genome shotgun (WGS) entry which is preliminary data.</text>
</comment>
<evidence type="ECO:0000256" key="7">
    <source>
        <dbReference type="ARBA" id="ARBA00023053"/>
    </source>
</evidence>
<evidence type="ECO:0000256" key="11">
    <source>
        <dbReference type="HAMAP-Rule" id="MF_01844"/>
    </source>
</evidence>
<organism evidence="13 14">
    <name type="scientific">Oerskovia enterophila</name>
    <dbReference type="NCBI Taxonomy" id="43678"/>
    <lineage>
        <taxon>Bacteria</taxon>
        <taxon>Bacillati</taxon>
        <taxon>Actinomycetota</taxon>
        <taxon>Actinomycetes</taxon>
        <taxon>Micrococcales</taxon>
        <taxon>Cellulomonadaceae</taxon>
        <taxon>Oerskovia</taxon>
    </lineage>
</organism>
<keyword evidence="6 11" id="KW-1133">Transmembrane helix</keyword>
<keyword evidence="3 11" id="KW-0050">Antiport</keyword>
<dbReference type="InterPro" id="IPR023171">
    <property type="entry name" value="Na/H_antiporter_dom_sf"/>
</dbReference>
<feature type="region of interest" description="Disordered" evidence="12">
    <location>
        <begin position="1"/>
        <end position="60"/>
    </location>
</feature>
<feature type="compositionally biased region" description="Low complexity" evidence="12">
    <location>
        <begin position="19"/>
        <end position="31"/>
    </location>
</feature>
<dbReference type="PANTHER" id="PTHR30341">
    <property type="entry name" value="SODIUM ION/PROTON ANTIPORTER NHAA-RELATED"/>
    <property type="match status" value="1"/>
</dbReference>
<feature type="transmembrane region" description="Helical" evidence="11">
    <location>
        <begin position="283"/>
        <end position="300"/>
    </location>
</feature>
<feature type="compositionally biased region" description="Polar residues" evidence="12">
    <location>
        <begin position="32"/>
        <end position="43"/>
    </location>
</feature>
<evidence type="ECO:0000313" key="14">
    <source>
        <dbReference type="Proteomes" id="UP000076447"/>
    </source>
</evidence>
<dbReference type="Pfam" id="PF06965">
    <property type="entry name" value="Na_H_antiport_1"/>
    <property type="match status" value="1"/>
</dbReference>
<comment type="catalytic activity">
    <reaction evidence="11">
        <text>Na(+)(in) + 2 H(+)(out) = Na(+)(out) + 2 H(+)(in)</text>
        <dbReference type="Rhea" id="RHEA:29251"/>
        <dbReference type="ChEBI" id="CHEBI:15378"/>
        <dbReference type="ChEBI" id="CHEBI:29101"/>
    </reaction>
</comment>
<protein>
    <recommendedName>
        <fullName evidence="11">Na(+)/H(+) antiporter NhaA</fullName>
    </recommendedName>
    <alternativeName>
        <fullName evidence="11">Sodium/proton antiporter NhaA</fullName>
    </alternativeName>
</protein>
<evidence type="ECO:0000256" key="5">
    <source>
        <dbReference type="ARBA" id="ARBA00022692"/>
    </source>
</evidence>
<keyword evidence="8 11" id="KW-0406">Ion transport</keyword>
<dbReference type="Proteomes" id="UP000076447">
    <property type="component" value="Unassembled WGS sequence"/>
</dbReference>
<dbReference type="HAMAP" id="MF_01844">
    <property type="entry name" value="NhaA"/>
    <property type="match status" value="1"/>
</dbReference>
<dbReference type="GO" id="GO:0006885">
    <property type="term" value="P:regulation of pH"/>
    <property type="evidence" value="ECO:0007669"/>
    <property type="project" value="UniProtKB-UniRule"/>
</dbReference>
<feature type="transmembrane region" description="Helical" evidence="11">
    <location>
        <begin position="237"/>
        <end position="254"/>
    </location>
</feature>
<reference evidence="13 14" key="1">
    <citation type="submission" date="2016-01" db="EMBL/GenBank/DDBJ databases">
        <title>Genome sequence of Oerskovia enterophila VJag, an agar and cellulose degrading bacterium.</title>
        <authorList>
            <person name="Poehlein A."/>
            <person name="Jag V."/>
            <person name="Bengelsdorf F."/>
            <person name="Duerre P."/>
            <person name="Daniel R."/>
        </authorList>
    </citation>
    <scope>NUCLEOTIDE SEQUENCE [LARGE SCALE GENOMIC DNA]</scope>
    <source>
        <strain evidence="13 14">VJag</strain>
    </source>
</reference>
<gene>
    <name evidence="13" type="primary">nhaA_1</name>
    <name evidence="11" type="synonym">nhaA</name>
    <name evidence="13" type="ORF">OJAG_10220</name>
</gene>
<sequence length="471" mass="49344">MSTHEQHTPTPDDSPRTSDATPGPATADGATNLPTSASPSRGQNPAPAPLPTTHRTAAQRWKRWVTRETTGGALLIGAAIIALVWANSPWRAAYFDLSALTFGPEALHLDLSLSTWAADGLLAIFFFVVGVELKQEFVSGSLRNPRQAGVPMLAAVGGMVVPAILYVTVALWGGGADAVHGWAIPTATDIAFALAVLAVFGRGLPTAIRTFLLTLAVVDDLLAIVVIAVFYTETLHWAPLGLALVGVALFAFLVRRRRTHWWLLLPLAFVVWALVHASGIHATVAGVLLGFTVPAVVLFGEKSSRTHQYEHVVRPVSAGIALPIFAFFAAGVSLVDGGGVGEMIGQPVAIGIIVGLVVGKGIGVLGVTALVTRLTPLRLAPGIGVRDLLPVGLLAGIGFTVSLLIAELSFPDSEHTESAKAAVLLASVISALLAAAALRWDARRKRSNDMNEDGLPDDVSTYIGDAADDER</sequence>
<evidence type="ECO:0000256" key="12">
    <source>
        <dbReference type="SAM" id="MobiDB-lite"/>
    </source>
</evidence>
<comment type="subcellular location">
    <subcellularLocation>
        <location evidence="1">Cell inner membrane</location>
        <topology evidence="1">Multi-pass membrane protein</topology>
    </subcellularLocation>
    <subcellularLocation>
        <location evidence="11">Cell membrane</location>
        <topology evidence="11">Multi-pass membrane protein</topology>
    </subcellularLocation>
</comment>
<dbReference type="Gene3D" id="1.20.1530.10">
    <property type="entry name" value="Na+/H+ antiporter like domain"/>
    <property type="match status" value="1"/>
</dbReference>
<evidence type="ECO:0000256" key="3">
    <source>
        <dbReference type="ARBA" id="ARBA00022449"/>
    </source>
</evidence>
<evidence type="ECO:0000256" key="4">
    <source>
        <dbReference type="ARBA" id="ARBA00022475"/>
    </source>
</evidence>
<feature type="transmembrane region" description="Helical" evidence="11">
    <location>
        <begin position="106"/>
        <end position="131"/>
    </location>
</feature>
<dbReference type="EMBL" id="LRIE01000055">
    <property type="protein sequence ID" value="KZM36309.1"/>
    <property type="molecule type" value="Genomic_DNA"/>
</dbReference>
<keyword evidence="7 11" id="KW-0915">Sodium</keyword>
<feature type="transmembrane region" description="Helical" evidence="11">
    <location>
        <begin position="261"/>
        <end position="277"/>
    </location>
</feature>
<dbReference type="PATRIC" id="fig|43678.3.peg.1069"/>
<name>A0A163SDY5_9CELL</name>
<comment type="function">
    <text evidence="11">Na(+)/H(+) antiporter that extrudes sodium in exchange for external protons.</text>
</comment>